<organism evidence="3 4">
    <name type="scientific">Pseudonocardia alni</name>
    <name type="common">Amycolata alni</name>
    <dbReference type="NCBI Taxonomy" id="33907"/>
    <lineage>
        <taxon>Bacteria</taxon>
        <taxon>Bacillati</taxon>
        <taxon>Actinomycetota</taxon>
        <taxon>Actinomycetes</taxon>
        <taxon>Pseudonocardiales</taxon>
        <taxon>Pseudonocardiaceae</taxon>
        <taxon>Pseudonocardia</taxon>
    </lineage>
</organism>
<evidence type="ECO:0000256" key="1">
    <source>
        <dbReference type="SAM" id="MobiDB-lite"/>
    </source>
</evidence>
<evidence type="ECO:0000313" key="3">
    <source>
        <dbReference type="EMBL" id="PKB30009.1"/>
    </source>
</evidence>
<reference evidence="3 4" key="1">
    <citation type="submission" date="2017-11" db="EMBL/GenBank/DDBJ databases">
        <title>Sequencing the genomes of 1000 actinobacteria strains.</title>
        <authorList>
            <person name="Klenk H.-P."/>
        </authorList>
    </citation>
    <scope>NUCLEOTIDE SEQUENCE [LARGE SCALE GENOMIC DNA]</scope>
    <source>
        <strain evidence="3 4">DSM 44104</strain>
    </source>
</reference>
<dbReference type="EMBL" id="PHUJ01000003">
    <property type="protein sequence ID" value="PKB30009.1"/>
    <property type="molecule type" value="Genomic_DNA"/>
</dbReference>
<gene>
    <name evidence="3" type="ORF">ATL51_1659</name>
</gene>
<comment type="caution">
    <text evidence="3">The sequence shown here is derived from an EMBL/GenBank/DDBJ whole genome shotgun (WGS) entry which is preliminary data.</text>
</comment>
<evidence type="ECO:0000256" key="2">
    <source>
        <dbReference type="SAM" id="Phobius"/>
    </source>
</evidence>
<evidence type="ECO:0000313" key="4">
    <source>
        <dbReference type="Proteomes" id="UP000232453"/>
    </source>
</evidence>
<dbReference type="InterPro" id="IPR021401">
    <property type="entry name" value="DUF3040"/>
</dbReference>
<feature type="transmembrane region" description="Helical" evidence="2">
    <location>
        <begin position="109"/>
        <end position="125"/>
    </location>
</feature>
<evidence type="ECO:0008006" key="5">
    <source>
        <dbReference type="Google" id="ProtNLM"/>
    </source>
</evidence>
<accession>A0AA44ZNS0</accession>
<keyword evidence="2" id="KW-0812">Transmembrane</keyword>
<dbReference type="AlphaFoldDB" id="A0AA44ZNS0"/>
<proteinExistence type="predicted"/>
<dbReference type="Proteomes" id="UP000232453">
    <property type="component" value="Unassembled WGS sequence"/>
</dbReference>
<name>A0AA44ZNS0_PSEA5</name>
<feature type="compositionally biased region" description="Basic and acidic residues" evidence="1">
    <location>
        <begin position="57"/>
        <end position="86"/>
    </location>
</feature>
<sequence>MQRRDYVRFGRIGDVYRTSRMTAPGSGNPVGGTEEVTMSVTPPPLPPPSPGGGTGDPDPRPVARPLDRDEELRLSGLEQELRRSDPELDTELTAPHRPTRAAGGRADRILQAVAITVIVLVIVPGDWVAGLLSFGLLLGIPAAMAWIAVRAHRENAAREQAEGRDDERT</sequence>
<feature type="region of interest" description="Disordered" evidence="1">
    <location>
        <begin position="18"/>
        <end position="102"/>
    </location>
</feature>
<protein>
    <recommendedName>
        <fullName evidence="5">DUF3040 family protein</fullName>
    </recommendedName>
</protein>
<keyword evidence="2" id="KW-1133">Transmembrane helix</keyword>
<keyword evidence="2" id="KW-0472">Membrane</keyword>
<dbReference type="Pfam" id="PF11239">
    <property type="entry name" value="DUF3040"/>
    <property type="match status" value="1"/>
</dbReference>
<feature type="transmembrane region" description="Helical" evidence="2">
    <location>
        <begin position="131"/>
        <end position="149"/>
    </location>
</feature>
<feature type="compositionally biased region" description="Pro residues" evidence="1">
    <location>
        <begin position="41"/>
        <end position="50"/>
    </location>
</feature>